<organism evidence="1">
    <name type="scientific">Siphoviridae sp. ctZpP9</name>
    <dbReference type="NCBI Taxonomy" id="2826386"/>
    <lineage>
        <taxon>Viruses</taxon>
        <taxon>Duplodnaviria</taxon>
        <taxon>Heunggongvirae</taxon>
        <taxon>Uroviricota</taxon>
        <taxon>Caudoviricetes</taxon>
    </lineage>
</organism>
<name>A0A8S5MWW4_9CAUD</name>
<dbReference type="Pfam" id="PF22758">
    <property type="entry name" value="Phage_cement"/>
    <property type="match status" value="1"/>
</dbReference>
<reference evidence="1" key="1">
    <citation type="journal article" date="2021" name="Proc. Natl. Acad. Sci. U.S.A.">
        <title>A Catalog of Tens of Thousands of Viruses from Human Metagenomes Reveals Hidden Associations with Chronic Diseases.</title>
        <authorList>
            <person name="Tisza M.J."/>
            <person name="Buck C.B."/>
        </authorList>
    </citation>
    <scope>NUCLEOTIDE SEQUENCE</scope>
    <source>
        <strain evidence="1">CtZpP9</strain>
    </source>
</reference>
<sequence length="174" mass="17879">MSLNTQIIGKTMPHGFAGTYARQPDMIVNTRPVGGTESIPFGTALKYDNGKVIVMGGASTTAAQFAGIAGSEVKSALVYPDQNGGKYAPGEACSVFQRGSINVLCQRGTPALGGDVYVRIAKTDDYATALVGGFEAEADDKTAGNSVKLTNCQWGGAADANGVAELVILTRANA</sequence>
<proteinExistence type="predicted"/>
<evidence type="ECO:0000313" key="1">
    <source>
        <dbReference type="EMBL" id="DAD86387.1"/>
    </source>
</evidence>
<protein>
    <submittedName>
        <fullName evidence="1">Uncharacterized protein</fullName>
    </submittedName>
</protein>
<accession>A0A8S5MWW4</accession>
<dbReference type="InterPro" id="IPR054438">
    <property type="entry name" value="Struct_cement_gp24/gp6"/>
</dbReference>
<dbReference type="EMBL" id="BK014998">
    <property type="protein sequence ID" value="DAD86387.1"/>
    <property type="molecule type" value="Genomic_DNA"/>
</dbReference>